<dbReference type="InterPro" id="IPR036259">
    <property type="entry name" value="MFS_trans_sf"/>
</dbReference>
<dbReference type="Proteomes" id="UP000799324">
    <property type="component" value="Unassembled WGS sequence"/>
</dbReference>
<dbReference type="FunFam" id="1.20.1250.20:FF:000306">
    <property type="entry name" value="MFS multidrug transporter, putative"/>
    <property type="match status" value="1"/>
</dbReference>
<keyword evidence="2" id="KW-0813">Transport</keyword>
<feature type="transmembrane region" description="Helical" evidence="6">
    <location>
        <begin position="191"/>
        <end position="210"/>
    </location>
</feature>
<dbReference type="GO" id="GO:0005886">
    <property type="term" value="C:plasma membrane"/>
    <property type="evidence" value="ECO:0007669"/>
    <property type="project" value="TreeGrafter"/>
</dbReference>
<keyword evidence="4 6" id="KW-1133">Transmembrane helix</keyword>
<evidence type="ECO:0000256" key="4">
    <source>
        <dbReference type="ARBA" id="ARBA00022989"/>
    </source>
</evidence>
<organism evidence="7 8">
    <name type="scientific">Lophiostoma macrostomum CBS 122681</name>
    <dbReference type="NCBI Taxonomy" id="1314788"/>
    <lineage>
        <taxon>Eukaryota</taxon>
        <taxon>Fungi</taxon>
        <taxon>Dikarya</taxon>
        <taxon>Ascomycota</taxon>
        <taxon>Pezizomycotina</taxon>
        <taxon>Dothideomycetes</taxon>
        <taxon>Pleosporomycetidae</taxon>
        <taxon>Pleosporales</taxon>
        <taxon>Lophiostomataceae</taxon>
        <taxon>Lophiostoma</taxon>
    </lineage>
</organism>
<feature type="transmembrane region" description="Helical" evidence="6">
    <location>
        <begin position="12"/>
        <end position="29"/>
    </location>
</feature>
<reference evidence="7" key="1">
    <citation type="journal article" date="2020" name="Stud. Mycol.">
        <title>101 Dothideomycetes genomes: a test case for predicting lifestyles and emergence of pathogens.</title>
        <authorList>
            <person name="Haridas S."/>
            <person name="Albert R."/>
            <person name="Binder M."/>
            <person name="Bloem J."/>
            <person name="Labutti K."/>
            <person name="Salamov A."/>
            <person name="Andreopoulos B."/>
            <person name="Baker S."/>
            <person name="Barry K."/>
            <person name="Bills G."/>
            <person name="Bluhm B."/>
            <person name="Cannon C."/>
            <person name="Castanera R."/>
            <person name="Culley D."/>
            <person name="Daum C."/>
            <person name="Ezra D."/>
            <person name="Gonzalez J."/>
            <person name="Henrissat B."/>
            <person name="Kuo A."/>
            <person name="Liang C."/>
            <person name="Lipzen A."/>
            <person name="Lutzoni F."/>
            <person name="Magnuson J."/>
            <person name="Mondo S."/>
            <person name="Nolan M."/>
            <person name="Ohm R."/>
            <person name="Pangilinan J."/>
            <person name="Park H.-J."/>
            <person name="Ramirez L."/>
            <person name="Alfaro M."/>
            <person name="Sun H."/>
            <person name="Tritt A."/>
            <person name="Yoshinaga Y."/>
            <person name="Zwiers L.-H."/>
            <person name="Turgeon B."/>
            <person name="Goodwin S."/>
            <person name="Spatafora J."/>
            <person name="Crous P."/>
            <person name="Grigoriev I."/>
        </authorList>
    </citation>
    <scope>NUCLEOTIDE SEQUENCE</scope>
    <source>
        <strain evidence="7">CBS 122681</strain>
    </source>
</reference>
<evidence type="ECO:0000256" key="2">
    <source>
        <dbReference type="ARBA" id="ARBA00022448"/>
    </source>
</evidence>
<name>A0A6A6TI04_9PLEO</name>
<dbReference type="OrthoDB" id="2441642at2759"/>
<dbReference type="EMBL" id="MU004307">
    <property type="protein sequence ID" value="KAF2659362.1"/>
    <property type="molecule type" value="Genomic_DNA"/>
</dbReference>
<accession>A0A6A6TI04</accession>
<keyword evidence="8" id="KW-1185">Reference proteome</keyword>
<dbReference type="Gene3D" id="1.20.1250.20">
    <property type="entry name" value="MFS general substrate transporter like domains"/>
    <property type="match status" value="1"/>
</dbReference>
<dbReference type="Pfam" id="PF07690">
    <property type="entry name" value="MFS_1"/>
    <property type="match status" value="1"/>
</dbReference>
<evidence type="ECO:0000256" key="3">
    <source>
        <dbReference type="ARBA" id="ARBA00022692"/>
    </source>
</evidence>
<protein>
    <submittedName>
        <fullName evidence="7">MFS general substrate transporter</fullName>
    </submittedName>
</protein>
<dbReference type="AlphaFoldDB" id="A0A6A6TI04"/>
<keyword evidence="3 6" id="KW-0812">Transmembrane</keyword>
<proteinExistence type="predicted"/>
<dbReference type="PANTHER" id="PTHR23502">
    <property type="entry name" value="MAJOR FACILITATOR SUPERFAMILY"/>
    <property type="match status" value="1"/>
</dbReference>
<gene>
    <name evidence="7" type="ORF">K491DRAFT_689233</name>
</gene>
<sequence length="316" mass="34518">MAQYAGWHSTFWLLSALAGAVAIPIALFLPETCRKVVGNGSVPPQRWNRCYTNVRAERRALSQGKEVPYVQRDDLARSRHVKFPNPLGPITLLLQRECGYALLYSSILACSFYATLALIPSQFSSIYHFNELQVSLCYVPFGVGALVAAFSRGQMIDANFQRHAKRLGIVVEKNRRTDLTGFPIERARLEVAVPTIVLTTACTIGIGWMLQAQVHESGPLIMLFLVGFCASASLNCIAALLLDIYPGRAGTVAASNNLLRCLLGAGATAATVPMINGVGVGWALTIFGALNTVFMPLLWYIMREGPGWRKQRSAQS</sequence>
<evidence type="ECO:0000313" key="8">
    <source>
        <dbReference type="Proteomes" id="UP000799324"/>
    </source>
</evidence>
<dbReference type="PANTHER" id="PTHR23502:SF51">
    <property type="entry name" value="QUINIDINE RESISTANCE PROTEIN 1-RELATED"/>
    <property type="match status" value="1"/>
</dbReference>
<feature type="transmembrane region" description="Helical" evidence="6">
    <location>
        <begin position="222"/>
        <end position="245"/>
    </location>
</feature>
<dbReference type="InterPro" id="IPR011701">
    <property type="entry name" value="MFS"/>
</dbReference>
<feature type="transmembrane region" description="Helical" evidence="6">
    <location>
        <begin position="257"/>
        <end position="275"/>
    </location>
</feature>
<evidence type="ECO:0000256" key="6">
    <source>
        <dbReference type="SAM" id="Phobius"/>
    </source>
</evidence>
<dbReference type="GO" id="GO:0022857">
    <property type="term" value="F:transmembrane transporter activity"/>
    <property type="evidence" value="ECO:0007669"/>
    <property type="project" value="InterPro"/>
</dbReference>
<evidence type="ECO:0000256" key="5">
    <source>
        <dbReference type="ARBA" id="ARBA00023136"/>
    </source>
</evidence>
<feature type="transmembrane region" description="Helical" evidence="6">
    <location>
        <begin position="101"/>
        <end position="120"/>
    </location>
</feature>
<feature type="transmembrane region" description="Helical" evidence="6">
    <location>
        <begin position="281"/>
        <end position="302"/>
    </location>
</feature>
<keyword evidence="5 6" id="KW-0472">Membrane</keyword>
<comment type="subcellular location">
    <subcellularLocation>
        <location evidence="1">Membrane</location>
        <topology evidence="1">Multi-pass membrane protein</topology>
    </subcellularLocation>
</comment>
<dbReference type="SUPFAM" id="SSF103473">
    <property type="entry name" value="MFS general substrate transporter"/>
    <property type="match status" value="1"/>
</dbReference>
<evidence type="ECO:0000313" key="7">
    <source>
        <dbReference type="EMBL" id="KAF2659362.1"/>
    </source>
</evidence>
<evidence type="ECO:0000256" key="1">
    <source>
        <dbReference type="ARBA" id="ARBA00004141"/>
    </source>
</evidence>
<feature type="transmembrane region" description="Helical" evidence="6">
    <location>
        <begin position="132"/>
        <end position="150"/>
    </location>
</feature>